<dbReference type="InterPro" id="IPR005548">
    <property type="entry name" value="Cell_div_FtsQ/DivIB_C"/>
</dbReference>
<dbReference type="HAMAP" id="MF_00911">
    <property type="entry name" value="FtsQ_subfam"/>
    <property type="match status" value="1"/>
</dbReference>
<feature type="compositionally biased region" description="Low complexity" evidence="10">
    <location>
        <begin position="27"/>
        <end position="36"/>
    </location>
</feature>
<dbReference type="Gene3D" id="3.10.20.310">
    <property type="entry name" value="membrane protein fhac"/>
    <property type="match status" value="1"/>
</dbReference>
<comment type="subcellular location">
    <subcellularLocation>
        <location evidence="9">Cell inner membrane</location>
        <topology evidence="9">Single-pass type II membrane protein</topology>
    </subcellularLocation>
    <subcellularLocation>
        <location evidence="1">Membrane</location>
    </subcellularLocation>
    <text evidence="9">Localizes to the division septum.</text>
</comment>
<comment type="similarity">
    <text evidence="9">Belongs to the FtsQ/DivIB family. FtsQ subfamily.</text>
</comment>
<feature type="domain" description="POTRA" evidence="11">
    <location>
        <begin position="128"/>
        <end position="196"/>
    </location>
</feature>
<dbReference type="Pfam" id="PF08478">
    <property type="entry name" value="POTRA_1"/>
    <property type="match status" value="1"/>
</dbReference>
<keyword evidence="13" id="KW-1185">Reference proteome</keyword>
<dbReference type="GO" id="GO:0090529">
    <property type="term" value="P:cell septum assembly"/>
    <property type="evidence" value="ECO:0007669"/>
    <property type="project" value="InterPro"/>
</dbReference>
<comment type="function">
    <text evidence="9">Essential cell division protein.</text>
</comment>
<dbReference type="GO" id="GO:0032153">
    <property type="term" value="C:cell division site"/>
    <property type="evidence" value="ECO:0007669"/>
    <property type="project" value="UniProtKB-UniRule"/>
</dbReference>
<feature type="region of interest" description="Disordered" evidence="10">
    <location>
        <begin position="1"/>
        <end position="45"/>
    </location>
</feature>
<dbReference type="Gene3D" id="3.40.50.11690">
    <property type="entry name" value="Cell division protein FtsQ/DivIB"/>
    <property type="match status" value="1"/>
</dbReference>
<evidence type="ECO:0000256" key="5">
    <source>
        <dbReference type="ARBA" id="ARBA00022692"/>
    </source>
</evidence>
<keyword evidence="6 9" id="KW-1133">Transmembrane helix</keyword>
<dbReference type="InterPro" id="IPR045335">
    <property type="entry name" value="FtsQ_C_sf"/>
</dbReference>
<sequence>MDGGGRFPEPPTAAGFAGGEAGPSAPPEGAAPARSGPSREPRMGDALLGESRLGESLLDRVLPRFLRPRRASVAVPIERRMPRHLGTGLAFGFFGLVAGAGFVSGGGYAELSARRGTPADIVARALGFGLDNVTITGLVQLRSAEILQAAGLDQRNSLPFLSVVEVRDRLASVPLIGAVSVRKIYPRELLITLTEREPSALWQRNGEIAVIAADGTVIDQMRDGRFANLPLVVGEEANLRTKDYLALLEAAGPLKDRIRAGTLVSGRRWTLKLDGIDVRLPEAGAREAMARLVKLEAESRLLEKDIIAVDLRLPDRVVVRLTEEGAAARLEAQKKKQKPKGTET</sequence>
<dbReference type="AlphaFoldDB" id="A0A4Z0NFW9"/>
<dbReference type="PROSITE" id="PS51779">
    <property type="entry name" value="POTRA"/>
    <property type="match status" value="1"/>
</dbReference>
<accession>A0A4Z0NFW9</accession>
<evidence type="ECO:0000256" key="9">
    <source>
        <dbReference type="HAMAP-Rule" id="MF_00911"/>
    </source>
</evidence>
<comment type="caution">
    <text evidence="12">The sequence shown here is derived from an EMBL/GenBank/DDBJ whole genome shotgun (WGS) entry which is preliminary data.</text>
</comment>
<evidence type="ECO:0000256" key="7">
    <source>
        <dbReference type="ARBA" id="ARBA00023136"/>
    </source>
</evidence>
<evidence type="ECO:0000256" key="1">
    <source>
        <dbReference type="ARBA" id="ARBA00004370"/>
    </source>
</evidence>
<evidence type="ECO:0000313" key="12">
    <source>
        <dbReference type="EMBL" id="TGD94656.1"/>
    </source>
</evidence>
<dbReference type="RefSeq" id="WP_135419293.1">
    <property type="nucleotide sequence ID" value="NZ_SRLB01000041.1"/>
</dbReference>
<dbReference type="InterPro" id="IPR026579">
    <property type="entry name" value="FtsQ"/>
</dbReference>
<dbReference type="Proteomes" id="UP000297535">
    <property type="component" value="Unassembled WGS sequence"/>
</dbReference>
<gene>
    <name evidence="9" type="primary">ftsQ</name>
    <name evidence="12" type="ORF">EU555_31530</name>
</gene>
<keyword evidence="7 9" id="KW-0472">Membrane</keyword>
<evidence type="ECO:0000259" key="11">
    <source>
        <dbReference type="PROSITE" id="PS51779"/>
    </source>
</evidence>
<reference evidence="12 13" key="1">
    <citation type="submission" date="2019-04" db="EMBL/GenBank/DDBJ databases">
        <authorList>
            <person name="Feng G."/>
            <person name="Zhu H."/>
        </authorList>
    </citation>
    <scope>NUCLEOTIDE SEQUENCE [LARGE SCALE GENOMIC DNA]</scope>
    <source>
        <strain evidence="12 13">6HR-1</strain>
    </source>
</reference>
<dbReference type="InterPro" id="IPR013685">
    <property type="entry name" value="POTRA_FtsQ_type"/>
</dbReference>
<proteinExistence type="inferred from homology"/>
<dbReference type="EMBL" id="SRLB01000041">
    <property type="protein sequence ID" value="TGD94656.1"/>
    <property type="molecule type" value="Genomic_DNA"/>
</dbReference>
<dbReference type="PANTHER" id="PTHR35851">
    <property type="entry name" value="CELL DIVISION PROTEIN FTSQ"/>
    <property type="match status" value="1"/>
</dbReference>
<evidence type="ECO:0000256" key="4">
    <source>
        <dbReference type="ARBA" id="ARBA00022618"/>
    </source>
</evidence>
<dbReference type="PANTHER" id="PTHR35851:SF1">
    <property type="entry name" value="CELL DIVISION PROTEIN FTSQ"/>
    <property type="match status" value="1"/>
</dbReference>
<protein>
    <recommendedName>
        <fullName evidence="9">Cell division protein FtsQ</fullName>
    </recommendedName>
</protein>
<keyword evidence="3 9" id="KW-0997">Cell inner membrane</keyword>
<evidence type="ECO:0000313" key="13">
    <source>
        <dbReference type="Proteomes" id="UP000297535"/>
    </source>
</evidence>
<evidence type="ECO:0000256" key="10">
    <source>
        <dbReference type="SAM" id="MobiDB-lite"/>
    </source>
</evidence>
<dbReference type="GO" id="GO:0043093">
    <property type="term" value="P:FtsZ-dependent cytokinesis"/>
    <property type="evidence" value="ECO:0007669"/>
    <property type="project" value="UniProtKB-UniRule"/>
</dbReference>
<dbReference type="InterPro" id="IPR034746">
    <property type="entry name" value="POTRA"/>
</dbReference>
<name>A0A4Z0NFW9_9HYPH</name>
<evidence type="ECO:0000256" key="2">
    <source>
        <dbReference type="ARBA" id="ARBA00022475"/>
    </source>
</evidence>
<dbReference type="OrthoDB" id="9783091at2"/>
<evidence type="ECO:0000256" key="6">
    <source>
        <dbReference type="ARBA" id="ARBA00022989"/>
    </source>
</evidence>
<keyword evidence="8 9" id="KW-0131">Cell cycle</keyword>
<dbReference type="Pfam" id="PF03799">
    <property type="entry name" value="FtsQ_DivIB_C"/>
    <property type="match status" value="1"/>
</dbReference>
<evidence type="ECO:0000256" key="8">
    <source>
        <dbReference type="ARBA" id="ARBA00023306"/>
    </source>
</evidence>
<dbReference type="GO" id="GO:0005886">
    <property type="term" value="C:plasma membrane"/>
    <property type="evidence" value="ECO:0007669"/>
    <property type="project" value="UniProtKB-SubCell"/>
</dbReference>
<feature type="transmembrane region" description="Helical" evidence="9">
    <location>
        <begin position="89"/>
        <end position="109"/>
    </location>
</feature>
<keyword evidence="4 9" id="KW-0132">Cell division</keyword>
<evidence type="ECO:0000256" key="3">
    <source>
        <dbReference type="ARBA" id="ARBA00022519"/>
    </source>
</evidence>
<organism evidence="12 13">
    <name type="scientific">Methylobacterium nonmethylotrophicum</name>
    <dbReference type="NCBI Taxonomy" id="1141884"/>
    <lineage>
        <taxon>Bacteria</taxon>
        <taxon>Pseudomonadati</taxon>
        <taxon>Pseudomonadota</taxon>
        <taxon>Alphaproteobacteria</taxon>
        <taxon>Hyphomicrobiales</taxon>
        <taxon>Methylobacteriaceae</taxon>
        <taxon>Methylobacterium</taxon>
    </lineage>
</organism>
<keyword evidence="2 9" id="KW-1003">Cell membrane</keyword>
<keyword evidence="5 9" id="KW-0812">Transmembrane</keyword>